<keyword evidence="3" id="KW-1185">Reference proteome</keyword>
<dbReference type="NCBIfam" id="TIGR02391">
    <property type="entry name" value="hypoth_ymh"/>
    <property type="match status" value="1"/>
</dbReference>
<dbReference type="Pfam" id="PF09509">
    <property type="entry name" value="Hypoth_Ymh"/>
    <property type="match status" value="1"/>
</dbReference>
<gene>
    <name evidence="2" type="ordered locus">Haur_5286</name>
</gene>
<dbReference type="InParanoid" id="A9B999"/>
<dbReference type="KEGG" id="hau:Haur_5286"/>
<geneLocation type="plasmid" evidence="2 3">
    <name>pHAU02</name>
</geneLocation>
<dbReference type="AlphaFoldDB" id="A9B999"/>
<dbReference type="HOGENOM" id="CLU_737264_0_0_0"/>
<dbReference type="EMBL" id="CP000877">
    <property type="protein sequence ID" value="ABX07913.1"/>
    <property type="molecule type" value="Genomic_DNA"/>
</dbReference>
<dbReference type="InterPro" id="IPR012654">
    <property type="entry name" value="CHP02391"/>
</dbReference>
<sequence length="375" mass="43361">MLTPPDPQHQYVVALSRLIHQGNALFKQYDRLSFIIWNRHHHDKAVQSHRDFQAWVDHAKSDLHPADHDEFCTILAEGDSISWERAWDIVTGTIEHVWENQQEAYSIGQRCIMKRFLRLRDYLKALRIRLAPPSPLSADFYQQFADQFHRMSPDMIDELFITSGCMIQYWIPPYKPQTKQSADRAYGWLDGLNLYMPDSLVAMVETVYQAYRDYKRFPRDQTLDPIQGALRDLKLADTKPSLLTRYELHPRVVERATLLWQIGEYDTALSQVCIELDNAVKAKSGLKEDGTTLMRTAFSPKKTRLAIDPRFGNQQGFMDLFAGVMDAIRNPRAHHHKSNLSADEAIEWLAFLSALFRVLDATIINTPDETEARGT</sequence>
<protein>
    <recommendedName>
        <fullName evidence="1">Conserved hypothetical protein CHP02391 domain-containing protein</fullName>
    </recommendedName>
</protein>
<reference evidence="2 3" key="1">
    <citation type="journal article" date="2011" name="Stand. Genomic Sci.">
        <title>Complete genome sequence of the filamentous gliding predatory bacterium Herpetosiphon aurantiacus type strain (114-95(T)).</title>
        <authorList>
            <person name="Kiss H."/>
            <person name="Nett M."/>
            <person name="Domin N."/>
            <person name="Martin K."/>
            <person name="Maresca J.A."/>
            <person name="Copeland A."/>
            <person name="Lapidus A."/>
            <person name="Lucas S."/>
            <person name="Berry K.W."/>
            <person name="Glavina Del Rio T."/>
            <person name="Dalin E."/>
            <person name="Tice H."/>
            <person name="Pitluck S."/>
            <person name="Richardson P."/>
            <person name="Bruce D."/>
            <person name="Goodwin L."/>
            <person name="Han C."/>
            <person name="Detter J.C."/>
            <person name="Schmutz J."/>
            <person name="Brettin T."/>
            <person name="Land M."/>
            <person name="Hauser L."/>
            <person name="Kyrpides N.C."/>
            <person name="Ivanova N."/>
            <person name="Goker M."/>
            <person name="Woyke T."/>
            <person name="Klenk H.P."/>
            <person name="Bryant D.A."/>
        </authorList>
    </citation>
    <scope>NUCLEOTIDE SEQUENCE [LARGE SCALE GENOMIC DNA]</scope>
    <source>
        <strain evidence="3">ATCC 23779 / DSM 785 / 114-95</strain>
        <plasmid evidence="2">pHAU02</plasmid>
    </source>
</reference>
<dbReference type="Proteomes" id="UP000000787">
    <property type="component" value="Plasmid pHAU02"/>
</dbReference>
<proteinExistence type="predicted"/>
<organism evidence="2 3">
    <name type="scientific">Herpetosiphon aurantiacus (strain ATCC 23779 / DSM 785 / 114-95)</name>
    <dbReference type="NCBI Taxonomy" id="316274"/>
    <lineage>
        <taxon>Bacteria</taxon>
        <taxon>Bacillati</taxon>
        <taxon>Chloroflexota</taxon>
        <taxon>Chloroflexia</taxon>
        <taxon>Herpetosiphonales</taxon>
        <taxon>Herpetosiphonaceae</taxon>
        <taxon>Herpetosiphon</taxon>
    </lineage>
</organism>
<evidence type="ECO:0000313" key="2">
    <source>
        <dbReference type="EMBL" id="ABX07913.1"/>
    </source>
</evidence>
<keyword evidence="2" id="KW-0614">Plasmid</keyword>
<evidence type="ECO:0000313" key="3">
    <source>
        <dbReference type="Proteomes" id="UP000000787"/>
    </source>
</evidence>
<accession>A9B999</accession>
<feature type="domain" description="Conserved hypothetical protein CHP02391" evidence="1">
    <location>
        <begin position="247"/>
        <end position="359"/>
    </location>
</feature>
<name>A9B999_HERA2</name>
<dbReference type="BioCyc" id="HAUR316274:GHYA-5348-MONOMER"/>
<evidence type="ECO:0000259" key="1">
    <source>
        <dbReference type="Pfam" id="PF09509"/>
    </source>
</evidence>